<accession>A0A1F5G0Z5</accession>
<keyword evidence="1" id="KW-1133">Transmembrane helix</keyword>
<keyword evidence="1" id="KW-0812">Transmembrane</keyword>
<sequence>MDLKEFIKIIKNNLIFIALLVLIGAFSAVFSAKLISSGYRHTQTFFLQDPQNQDQSIPNIRSESYFQQEKSRNFTDTAIAILESADFKKDVLGEGGSLTVRKMAPQVIRLTYTNPLPDSNNSQLSAVVAHFNTKIQSLTESTPSAQLKSISTPASPVYSSINSQILFVFGALLGGAFALFIISLKNYFKL</sequence>
<organism evidence="2 3">
    <name type="scientific">Candidatus Curtissbacteria bacterium RBG_13_35_7</name>
    <dbReference type="NCBI Taxonomy" id="1797705"/>
    <lineage>
        <taxon>Bacteria</taxon>
        <taxon>Candidatus Curtissiibacteriota</taxon>
    </lineage>
</organism>
<name>A0A1F5G0Z5_9BACT</name>
<keyword evidence="1" id="KW-0472">Membrane</keyword>
<reference evidence="2 3" key="1">
    <citation type="journal article" date="2016" name="Nat. Commun.">
        <title>Thousands of microbial genomes shed light on interconnected biogeochemical processes in an aquifer system.</title>
        <authorList>
            <person name="Anantharaman K."/>
            <person name="Brown C.T."/>
            <person name="Hug L.A."/>
            <person name="Sharon I."/>
            <person name="Castelle C.J."/>
            <person name="Probst A.J."/>
            <person name="Thomas B.C."/>
            <person name="Singh A."/>
            <person name="Wilkins M.J."/>
            <person name="Karaoz U."/>
            <person name="Brodie E.L."/>
            <person name="Williams K.H."/>
            <person name="Hubbard S.S."/>
            <person name="Banfield J.F."/>
        </authorList>
    </citation>
    <scope>NUCLEOTIDE SEQUENCE [LARGE SCALE GENOMIC DNA]</scope>
</reference>
<gene>
    <name evidence="2" type="ORF">A2164_00850</name>
</gene>
<evidence type="ECO:0008006" key="4">
    <source>
        <dbReference type="Google" id="ProtNLM"/>
    </source>
</evidence>
<protein>
    <recommendedName>
        <fullName evidence="4">Polysaccharide chain length determinant N-terminal domain-containing protein</fullName>
    </recommendedName>
</protein>
<dbReference type="AlphaFoldDB" id="A0A1F5G0Z5"/>
<dbReference type="EMBL" id="MFAT01000065">
    <property type="protein sequence ID" value="OGD85540.1"/>
    <property type="molecule type" value="Genomic_DNA"/>
</dbReference>
<proteinExistence type="predicted"/>
<dbReference type="Proteomes" id="UP000176317">
    <property type="component" value="Unassembled WGS sequence"/>
</dbReference>
<feature type="transmembrane region" description="Helical" evidence="1">
    <location>
        <begin position="165"/>
        <end position="184"/>
    </location>
</feature>
<evidence type="ECO:0000256" key="1">
    <source>
        <dbReference type="SAM" id="Phobius"/>
    </source>
</evidence>
<evidence type="ECO:0000313" key="3">
    <source>
        <dbReference type="Proteomes" id="UP000176317"/>
    </source>
</evidence>
<evidence type="ECO:0000313" key="2">
    <source>
        <dbReference type="EMBL" id="OGD85540.1"/>
    </source>
</evidence>
<comment type="caution">
    <text evidence="2">The sequence shown here is derived from an EMBL/GenBank/DDBJ whole genome shotgun (WGS) entry which is preliminary data.</text>
</comment>